<evidence type="ECO:0000256" key="5">
    <source>
        <dbReference type="ARBA" id="ARBA00023163"/>
    </source>
</evidence>
<dbReference type="OrthoDB" id="360521at2759"/>
<proteinExistence type="inferred from homology"/>
<dbReference type="GO" id="GO:0006289">
    <property type="term" value="P:nucleotide-excision repair"/>
    <property type="evidence" value="ECO:0007669"/>
    <property type="project" value="InterPro"/>
</dbReference>
<organism evidence="9 10">
    <name type="scientific">Elsinoe batatas</name>
    <dbReference type="NCBI Taxonomy" id="2601811"/>
    <lineage>
        <taxon>Eukaryota</taxon>
        <taxon>Fungi</taxon>
        <taxon>Dikarya</taxon>
        <taxon>Ascomycota</taxon>
        <taxon>Pezizomycotina</taxon>
        <taxon>Dothideomycetes</taxon>
        <taxon>Dothideomycetidae</taxon>
        <taxon>Myriangiales</taxon>
        <taxon>Elsinoaceae</taxon>
        <taxon>Elsinoe</taxon>
    </lineage>
</organism>
<dbReference type="AlphaFoldDB" id="A0A8K0PCD1"/>
<feature type="compositionally biased region" description="Polar residues" evidence="7">
    <location>
        <begin position="513"/>
        <end position="522"/>
    </location>
</feature>
<dbReference type="SMART" id="SM00751">
    <property type="entry name" value="BSD"/>
    <property type="match status" value="2"/>
</dbReference>
<dbReference type="Gene3D" id="2.30.29.30">
    <property type="entry name" value="Pleckstrin-homology domain (PH domain)/Phosphotyrosine-binding domain (PTB)"/>
    <property type="match status" value="1"/>
</dbReference>
<dbReference type="InterPro" id="IPR011993">
    <property type="entry name" value="PH-like_dom_sf"/>
</dbReference>
<comment type="subcellular location">
    <subcellularLocation>
        <location evidence="1">Nucleus</location>
    </subcellularLocation>
</comment>
<evidence type="ECO:0000313" key="9">
    <source>
        <dbReference type="EMBL" id="KAG8626775.1"/>
    </source>
</evidence>
<feature type="domain" description="BSD" evidence="8">
    <location>
        <begin position="267"/>
        <end position="318"/>
    </location>
</feature>
<evidence type="ECO:0000259" key="8">
    <source>
        <dbReference type="PROSITE" id="PS50858"/>
    </source>
</evidence>
<dbReference type="InterPro" id="IPR027079">
    <property type="entry name" value="Tfb1/GTF2H1"/>
</dbReference>
<evidence type="ECO:0000256" key="6">
    <source>
        <dbReference type="ARBA" id="ARBA00023242"/>
    </source>
</evidence>
<evidence type="ECO:0000256" key="7">
    <source>
        <dbReference type="SAM" id="MobiDB-lite"/>
    </source>
</evidence>
<dbReference type="EMBL" id="JAESVG020000006">
    <property type="protein sequence ID" value="KAG8626775.1"/>
    <property type="molecule type" value="Genomic_DNA"/>
</dbReference>
<keyword evidence="3" id="KW-0677">Repeat</keyword>
<dbReference type="InterPro" id="IPR005607">
    <property type="entry name" value="BSD_dom"/>
</dbReference>
<gene>
    <name evidence="9" type="ORF">KVT40_005720</name>
</gene>
<dbReference type="Proteomes" id="UP000809789">
    <property type="component" value="Unassembled WGS sequence"/>
</dbReference>
<accession>A0A8K0PCD1</accession>
<dbReference type="PANTHER" id="PTHR12856">
    <property type="entry name" value="TRANSCRIPTION INITIATION FACTOR IIH-RELATED"/>
    <property type="match status" value="1"/>
</dbReference>
<evidence type="ECO:0000256" key="2">
    <source>
        <dbReference type="ARBA" id="ARBA00009448"/>
    </source>
</evidence>
<feature type="compositionally biased region" description="Basic and acidic residues" evidence="7">
    <location>
        <begin position="370"/>
        <end position="380"/>
    </location>
</feature>
<sequence length="691" mass="76451">MNVTRQTFLPHNSSPPPKVPCCLTRFVDHLSFLNVMSRAATSYKKKDGTLAVGDDRKFLFWTAAAPPGASPSLTVPIGDIVNLQQTPANKPKIALKVVVQPSGASQSDDHIFSFTSTTAARKEQEAITEVLRNALATLKSATAPRPVLPAASTNKQDDGGSAQSASMAIAKALSAGAGSDGFYDDNHLKQDIDLQQSLLTENQALRQRFNESLKEKPDTIGLTQFSAQFWSTRLHLLRAHAIEKAQKQGDYNVLPDFTYKRIPVEGQADKLVINLAKEQIQLLFKQYPVVREAYNQSVPQIDANAFWSRFFNSRLIKKLRGEKITDADPTDPVFDKYLDYREKGPGSMAQVPHFIDLEGNEQNHSQRKGNRPDETMRPGEDDRVPILRILNSLSEKMLSRVTPSDAEMHGPVGMDEGTFEELQLRDLQAADKDNRVKLNIRDQQRFLNGNPEDELSADAQKYATQDPKKVLADLQRDLQPNHLGEDGIGSLKLDEAIGYQSDSGDSDEEMDGQTNGHATNTGKMRMGGSAALDAATTDVMASVKIRREILSGEKTGTMGLSQTTFDALTMTHNTTIEFLHYFWTLFLSGDGSRTSELAKLVETLDKSIDRINAVAKTAESERMKRKENLLAAIEGLKQTSAKRRRIEMEIESMGGGRKAVEQMIAPTMKALSEATRQYKKAYEEQSAAMAT</sequence>
<comment type="caution">
    <text evidence="9">The sequence shown here is derived from an EMBL/GenBank/DDBJ whole genome shotgun (WGS) entry which is preliminary data.</text>
</comment>
<feature type="region of interest" description="Disordered" evidence="7">
    <location>
        <begin position="498"/>
        <end position="525"/>
    </location>
</feature>
<dbReference type="SUPFAM" id="SSF50729">
    <property type="entry name" value="PH domain-like"/>
    <property type="match status" value="1"/>
</dbReference>
<keyword evidence="10" id="KW-1185">Reference proteome</keyword>
<comment type="similarity">
    <text evidence="2">Belongs to the TFB1 family.</text>
</comment>
<dbReference type="CDD" id="cd13229">
    <property type="entry name" value="PH_TFIIH"/>
    <property type="match status" value="1"/>
</dbReference>
<evidence type="ECO:0000256" key="4">
    <source>
        <dbReference type="ARBA" id="ARBA00023015"/>
    </source>
</evidence>
<dbReference type="InterPro" id="IPR013876">
    <property type="entry name" value="TFIIH_BTF_p62_N"/>
</dbReference>
<evidence type="ECO:0000256" key="1">
    <source>
        <dbReference type="ARBA" id="ARBA00004123"/>
    </source>
</evidence>
<dbReference type="GO" id="GO:0006351">
    <property type="term" value="P:DNA-templated transcription"/>
    <property type="evidence" value="ECO:0007669"/>
    <property type="project" value="InterPro"/>
</dbReference>
<protein>
    <recommendedName>
        <fullName evidence="8">BSD domain-containing protein</fullName>
    </recommendedName>
</protein>
<name>A0A8K0PCD1_9PEZI</name>
<dbReference type="PROSITE" id="PS50858">
    <property type="entry name" value="BSD"/>
    <property type="match status" value="1"/>
</dbReference>
<keyword evidence="5" id="KW-0804">Transcription</keyword>
<keyword evidence="6" id="KW-0539">Nucleus</keyword>
<evidence type="ECO:0000256" key="3">
    <source>
        <dbReference type="ARBA" id="ARBA00022737"/>
    </source>
</evidence>
<reference evidence="9" key="1">
    <citation type="submission" date="2021-07" db="EMBL/GenBank/DDBJ databases">
        <title>Elsinoe batatas strain:CRI-CJ2 Genome sequencing and assembly.</title>
        <authorList>
            <person name="Huang L."/>
        </authorList>
    </citation>
    <scope>NUCLEOTIDE SEQUENCE</scope>
    <source>
        <strain evidence="9">CRI-CJ2</strain>
    </source>
</reference>
<dbReference type="Pfam" id="PF08567">
    <property type="entry name" value="PH_TFIIH"/>
    <property type="match status" value="1"/>
</dbReference>
<dbReference type="InterPro" id="IPR035925">
    <property type="entry name" value="BSD_dom_sf"/>
</dbReference>
<dbReference type="GO" id="GO:0000439">
    <property type="term" value="C:transcription factor TFIIH core complex"/>
    <property type="evidence" value="ECO:0007669"/>
    <property type="project" value="InterPro"/>
</dbReference>
<keyword evidence="4" id="KW-0805">Transcription regulation</keyword>
<dbReference type="SUPFAM" id="SSF140383">
    <property type="entry name" value="BSD domain-like"/>
    <property type="match status" value="1"/>
</dbReference>
<feature type="region of interest" description="Disordered" evidence="7">
    <location>
        <begin position="359"/>
        <end position="380"/>
    </location>
</feature>
<evidence type="ECO:0000313" key="10">
    <source>
        <dbReference type="Proteomes" id="UP000809789"/>
    </source>
</evidence>
<dbReference type="Pfam" id="PF03909">
    <property type="entry name" value="BSD"/>
    <property type="match status" value="2"/>
</dbReference>